<feature type="non-terminal residue" evidence="2">
    <location>
        <position position="1"/>
    </location>
</feature>
<accession>A0A381NQS7</accession>
<reference evidence="2" key="1">
    <citation type="submission" date="2018-05" db="EMBL/GenBank/DDBJ databases">
        <authorList>
            <person name="Lanie J.A."/>
            <person name="Ng W.-L."/>
            <person name="Kazmierczak K.M."/>
            <person name="Andrzejewski T.M."/>
            <person name="Davidsen T.M."/>
            <person name="Wayne K.J."/>
            <person name="Tettelin H."/>
            <person name="Glass J.I."/>
            <person name="Rusch D."/>
            <person name="Podicherti R."/>
            <person name="Tsui H.-C.T."/>
            <person name="Winkler M.E."/>
        </authorList>
    </citation>
    <scope>NUCLEOTIDE SEQUENCE</scope>
</reference>
<evidence type="ECO:0000259" key="1">
    <source>
        <dbReference type="Pfam" id="PF13439"/>
    </source>
</evidence>
<feature type="domain" description="Glycosyltransferase subfamily 4-like N-terminal" evidence="1">
    <location>
        <begin position="22"/>
        <end position="184"/>
    </location>
</feature>
<dbReference type="SUPFAM" id="SSF53756">
    <property type="entry name" value="UDP-Glycosyltransferase/glycogen phosphorylase"/>
    <property type="match status" value="1"/>
</dbReference>
<protein>
    <recommendedName>
        <fullName evidence="1">Glycosyltransferase subfamily 4-like N-terminal domain-containing protein</fullName>
    </recommendedName>
</protein>
<dbReference type="AlphaFoldDB" id="A0A381NQS7"/>
<dbReference type="Gene3D" id="3.40.50.2000">
    <property type="entry name" value="Glycogen Phosphorylase B"/>
    <property type="match status" value="1"/>
</dbReference>
<dbReference type="EMBL" id="UINC01000465">
    <property type="protein sequence ID" value="SUZ55843.1"/>
    <property type="molecule type" value="Genomic_DNA"/>
</dbReference>
<dbReference type="InterPro" id="IPR028098">
    <property type="entry name" value="Glyco_trans_4-like_N"/>
</dbReference>
<feature type="non-terminal residue" evidence="2">
    <location>
        <position position="232"/>
    </location>
</feature>
<sequence length="232" mass="27025">MNLNTKQESLGISLLTYSTKPRGGVVHTLELAEHLQKMGHQVHIFALGKDEQGFFRSTSFPFTLIPCKMGEQNESLDIRIERFIDTYFQFLIRHSHTPFDIYHAQDCVSANALWQASEKGLFSFFIRTIHHVDDFVTPRLIQCQEDSIYKPNYRIVVSEYWKDLLRSEFGLDSHRIYNGVNINRFRPPTEIQRNNAKKKFDVNGKTVFLSIGGIEPRKNSIRLLRAFDSARR</sequence>
<name>A0A381NQS7_9ZZZZ</name>
<evidence type="ECO:0000313" key="2">
    <source>
        <dbReference type="EMBL" id="SUZ55843.1"/>
    </source>
</evidence>
<proteinExistence type="predicted"/>
<dbReference type="CDD" id="cd03801">
    <property type="entry name" value="GT4_PimA-like"/>
    <property type="match status" value="1"/>
</dbReference>
<gene>
    <name evidence="2" type="ORF">METZ01_LOCUS8697</name>
</gene>
<organism evidence="2">
    <name type="scientific">marine metagenome</name>
    <dbReference type="NCBI Taxonomy" id="408172"/>
    <lineage>
        <taxon>unclassified sequences</taxon>
        <taxon>metagenomes</taxon>
        <taxon>ecological metagenomes</taxon>
    </lineage>
</organism>
<dbReference type="Pfam" id="PF13439">
    <property type="entry name" value="Glyco_transf_4"/>
    <property type="match status" value="1"/>
</dbReference>